<accession>A0A7I8VQL4</accession>
<sequence>MEFGDCMKDVLMVNEDYIMINTGSWGIVPKDIFNHRMNLIRLQEENPRYFFCEKHFELYEKNTSLVANFVGADERNIVLTDNTTHGINSCLISVPLSEGDAILVHSFIYLATLKATEKIAKQRGFKVRNVDIKLPINDEEEFVQLFEQKLENFPDIKMVIIDHISSSVPILWPVEKLMKLFKDRNIIVLIDGAHGPGQVSLNLTELDPDFYSASLHKWNFVPRSFGMLYVKEKYHEDFYNIISGARYDWKPFRKRFQYLSARDQTSLFCFEKSREFVEKVGGMDNIIKYNSSLMKAATKMLVEAWNTSYLPVPNSMMAPNMSLIKLPCMKKYPIPEEAKEILFTDYPELLFKLNEEFHINTSVFCLNGEAWIRISSQIFNSMHEYEKLRDVILTLSNE</sequence>
<keyword evidence="4" id="KW-1185">Reference proteome</keyword>
<dbReference type="Pfam" id="PF00266">
    <property type="entry name" value="Aminotran_5"/>
    <property type="match status" value="1"/>
</dbReference>
<evidence type="ECO:0000259" key="2">
    <source>
        <dbReference type="Pfam" id="PF00266"/>
    </source>
</evidence>
<organism evidence="3 4">
    <name type="scientific">Dimorphilus gyrociliatus</name>
    <dbReference type="NCBI Taxonomy" id="2664684"/>
    <lineage>
        <taxon>Eukaryota</taxon>
        <taxon>Metazoa</taxon>
        <taxon>Spiralia</taxon>
        <taxon>Lophotrochozoa</taxon>
        <taxon>Annelida</taxon>
        <taxon>Polychaeta</taxon>
        <taxon>Polychaeta incertae sedis</taxon>
        <taxon>Dinophilidae</taxon>
        <taxon>Dimorphilus</taxon>
    </lineage>
</organism>
<proteinExistence type="predicted"/>
<dbReference type="InterPro" id="IPR015422">
    <property type="entry name" value="PyrdxlP-dep_Trfase_small"/>
</dbReference>
<comment type="caution">
    <text evidence="3">The sequence shown here is derived from an EMBL/GenBank/DDBJ whole genome shotgun (WGS) entry which is preliminary data.</text>
</comment>
<dbReference type="Proteomes" id="UP000549394">
    <property type="component" value="Unassembled WGS sequence"/>
</dbReference>
<dbReference type="InterPro" id="IPR000192">
    <property type="entry name" value="Aminotrans_V_dom"/>
</dbReference>
<dbReference type="PANTHER" id="PTHR43092:SF4">
    <property type="entry name" value="AMINOTRANSFERASE CLASS V DOMAIN-CONTAINING PROTEIN"/>
    <property type="match status" value="1"/>
</dbReference>
<evidence type="ECO:0000313" key="3">
    <source>
        <dbReference type="EMBL" id="CAD5118525.1"/>
    </source>
</evidence>
<dbReference type="SUPFAM" id="SSF53383">
    <property type="entry name" value="PLP-dependent transferases"/>
    <property type="match status" value="1"/>
</dbReference>
<reference evidence="3 4" key="1">
    <citation type="submission" date="2020-08" db="EMBL/GenBank/DDBJ databases">
        <authorList>
            <person name="Hejnol A."/>
        </authorList>
    </citation>
    <scope>NUCLEOTIDE SEQUENCE [LARGE SCALE GENOMIC DNA]</scope>
</reference>
<name>A0A7I8VQL4_9ANNE</name>
<dbReference type="Gene3D" id="3.40.640.10">
    <property type="entry name" value="Type I PLP-dependent aspartate aminotransferase-like (Major domain)"/>
    <property type="match status" value="1"/>
</dbReference>
<evidence type="ECO:0000313" key="4">
    <source>
        <dbReference type="Proteomes" id="UP000549394"/>
    </source>
</evidence>
<evidence type="ECO:0000256" key="1">
    <source>
        <dbReference type="ARBA" id="ARBA00022898"/>
    </source>
</evidence>
<dbReference type="PANTHER" id="PTHR43092">
    <property type="entry name" value="L-CYSTEINE DESULFHYDRASE"/>
    <property type="match status" value="1"/>
</dbReference>
<dbReference type="OrthoDB" id="5978656at2759"/>
<dbReference type="Gene3D" id="3.90.1150.10">
    <property type="entry name" value="Aspartate Aminotransferase, domain 1"/>
    <property type="match status" value="1"/>
</dbReference>
<keyword evidence="1" id="KW-0663">Pyridoxal phosphate</keyword>
<feature type="domain" description="Aminotransferase class V" evidence="2">
    <location>
        <begin position="57"/>
        <end position="304"/>
    </location>
</feature>
<gene>
    <name evidence="3" type="ORF">DGYR_LOCUS6886</name>
</gene>
<dbReference type="EMBL" id="CAJFCJ010000009">
    <property type="protein sequence ID" value="CAD5118525.1"/>
    <property type="molecule type" value="Genomic_DNA"/>
</dbReference>
<dbReference type="AlphaFoldDB" id="A0A7I8VQL4"/>
<protein>
    <submittedName>
        <fullName evidence="3">DgyrCDS7218</fullName>
    </submittedName>
</protein>
<dbReference type="InterPro" id="IPR015424">
    <property type="entry name" value="PyrdxlP-dep_Trfase"/>
</dbReference>
<dbReference type="InterPro" id="IPR015421">
    <property type="entry name" value="PyrdxlP-dep_Trfase_major"/>
</dbReference>